<dbReference type="PROSITE" id="PS00059">
    <property type="entry name" value="ADH_ZINC"/>
    <property type="match status" value="1"/>
</dbReference>
<dbReference type="AlphaFoldDB" id="A0A1G8JU91"/>
<proteinExistence type="inferred from homology"/>
<protein>
    <submittedName>
        <fullName evidence="6">(R,R)-butanediol dehydrogenase / meso-butanediol dehydrogenase / diacetyl reductase/L-iditol 2-dehydrogenase</fullName>
    </submittedName>
</protein>
<dbReference type="GO" id="GO:0008270">
    <property type="term" value="F:zinc ion binding"/>
    <property type="evidence" value="ECO:0007669"/>
    <property type="project" value="InterPro"/>
</dbReference>
<organism evidence="6 7">
    <name type="scientific">Alteribacillus persepolensis</name>
    <dbReference type="NCBI Taxonomy" id="568899"/>
    <lineage>
        <taxon>Bacteria</taxon>
        <taxon>Bacillati</taxon>
        <taxon>Bacillota</taxon>
        <taxon>Bacilli</taxon>
        <taxon>Bacillales</taxon>
        <taxon>Bacillaceae</taxon>
        <taxon>Alteribacillus</taxon>
    </lineage>
</organism>
<dbReference type="PANTHER" id="PTHR43401:SF2">
    <property type="entry name" value="L-THREONINE 3-DEHYDROGENASE"/>
    <property type="match status" value="1"/>
</dbReference>
<sequence>MKTIAAVKVGSLKDSNEETKGQVGIIDLPQQEVGEEDVKIKVAYCSICGSDPHLVEGIFGWDPPFGLGHEVSGTIVELGSKAVKKGLKVGDRVAGNFLKFCGSCYYCLNGQEQFCESLHDYNRPGMSEYIVWHESQVWKVPDHVSLKEACLLEPVSIAVRTVDKANMKVGQRVAVSGGGPIGLLTLQMLKKFGATSLTLIEPIENRRSLAKEFGADHVINPVAEDVEKTSEQITEGKGFDVVIEASGSPKAANTAADIAAKGATVLYIAMFPQDYEMPLNLYKKCYIQELTISGIFVAPYAFPRATQMLPNLNLKPFTQKIFPLEHGVEAFEAHMSGKYPKVLIKCNE</sequence>
<dbReference type="STRING" id="568899.SAMN05192534_13715"/>
<dbReference type="InterPro" id="IPR013149">
    <property type="entry name" value="ADH-like_C"/>
</dbReference>
<dbReference type="Gene3D" id="3.40.50.720">
    <property type="entry name" value="NAD(P)-binding Rossmann-like Domain"/>
    <property type="match status" value="1"/>
</dbReference>
<evidence type="ECO:0000313" key="6">
    <source>
        <dbReference type="EMBL" id="SDI34667.1"/>
    </source>
</evidence>
<dbReference type="EMBL" id="FNDK01000037">
    <property type="protein sequence ID" value="SDI34667.1"/>
    <property type="molecule type" value="Genomic_DNA"/>
</dbReference>
<feature type="domain" description="Enoyl reductase (ER)" evidence="5">
    <location>
        <begin position="21"/>
        <end position="344"/>
    </location>
</feature>
<dbReference type="InterPro" id="IPR050129">
    <property type="entry name" value="Zn_alcohol_dh"/>
</dbReference>
<keyword evidence="7" id="KW-1185">Reference proteome</keyword>
<dbReference type="InterPro" id="IPR011032">
    <property type="entry name" value="GroES-like_sf"/>
</dbReference>
<evidence type="ECO:0000256" key="4">
    <source>
        <dbReference type="RuleBase" id="RU361277"/>
    </source>
</evidence>
<dbReference type="SUPFAM" id="SSF51735">
    <property type="entry name" value="NAD(P)-binding Rossmann-fold domains"/>
    <property type="match status" value="1"/>
</dbReference>
<keyword evidence="1 4" id="KW-0479">Metal-binding</keyword>
<evidence type="ECO:0000256" key="3">
    <source>
        <dbReference type="ARBA" id="ARBA00023002"/>
    </source>
</evidence>
<name>A0A1G8JU91_9BACI</name>
<dbReference type="InterPro" id="IPR020843">
    <property type="entry name" value="ER"/>
</dbReference>
<keyword evidence="2 4" id="KW-0862">Zinc</keyword>
<dbReference type="OrthoDB" id="9806940at2"/>
<evidence type="ECO:0000256" key="2">
    <source>
        <dbReference type="ARBA" id="ARBA00022833"/>
    </source>
</evidence>
<reference evidence="6 7" key="1">
    <citation type="submission" date="2016-10" db="EMBL/GenBank/DDBJ databases">
        <authorList>
            <person name="de Groot N.N."/>
        </authorList>
    </citation>
    <scope>NUCLEOTIDE SEQUENCE [LARGE SCALE GENOMIC DNA]</scope>
    <source>
        <strain evidence="6 7">DSM 21632</strain>
    </source>
</reference>
<evidence type="ECO:0000259" key="5">
    <source>
        <dbReference type="SMART" id="SM00829"/>
    </source>
</evidence>
<dbReference type="Gene3D" id="3.90.180.10">
    <property type="entry name" value="Medium-chain alcohol dehydrogenases, catalytic domain"/>
    <property type="match status" value="1"/>
</dbReference>
<dbReference type="InterPro" id="IPR036291">
    <property type="entry name" value="NAD(P)-bd_dom_sf"/>
</dbReference>
<dbReference type="Pfam" id="PF08240">
    <property type="entry name" value="ADH_N"/>
    <property type="match status" value="1"/>
</dbReference>
<dbReference type="SMART" id="SM00829">
    <property type="entry name" value="PKS_ER"/>
    <property type="match status" value="1"/>
</dbReference>
<keyword evidence="3" id="KW-0560">Oxidoreductase</keyword>
<evidence type="ECO:0000313" key="7">
    <source>
        <dbReference type="Proteomes" id="UP000199163"/>
    </source>
</evidence>
<dbReference type="Pfam" id="PF00107">
    <property type="entry name" value="ADH_zinc_N"/>
    <property type="match status" value="1"/>
</dbReference>
<dbReference type="Proteomes" id="UP000199163">
    <property type="component" value="Unassembled WGS sequence"/>
</dbReference>
<dbReference type="PANTHER" id="PTHR43401">
    <property type="entry name" value="L-THREONINE 3-DEHYDROGENASE"/>
    <property type="match status" value="1"/>
</dbReference>
<dbReference type="GO" id="GO:0016491">
    <property type="term" value="F:oxidoreductase activity"/>
    <property type="evidence" value="ECO:0007669"/>
    <property type="project" value="UniProtKB-KW"/>
</dbReference>
<dbReference type="SUPFAM" id="SSF50129">
    <property type="entry name" value="GroES-like"/>
    <property type="match status" value="1"/>
</dbReference>
<accession>A0A1G8JU91</accession>
<comment type="similarity">
    <text evidence="4">Belongs to the zinc-containing alcohol dehydrogenase family.</text>
</comment>
<evidence type="ECO:0000256" key="1">
    <source>
        <dbReference type="ARBA" id="ARBA00022723"/>
    </source>
</evidence>
<comment type="cofactor">
    <cofactor evidence="4">
        <name>Zn(2+)</name>
        <dbReference type="ChEBI" id="CHEBI:29105"/>
    </cofactor>
</comment>
<dbReference type="InterPro" id="IPR013154">
    <property type="entry name" value="ADH-like_N"/>
</dbReference>
<gene>
    <name evidence="6" type="ORF">SAMN05192534_13715</name>
</gene>
<dbReference type="InterPro" id="IPR002328">
    <property type="entry name" value="ADH_Zn_CS"/>
</dbReference>
<dbReference type="RefSeq" id="WP_091276668.1">
    <property type="nucleotide sequence ID" value="NZ_FNDK01000037.1"/>
</dbReference>